<dbReference type="Proteomes" id="UP000318704">
    <property type="component" value="Chromosome"/>
</dbReference>
<keyword evidence="1" id="KW-0472">Membrane</keyword>
<dbReference type="AlphaFoldDB" id="A0A517VRM2"/>
<protein>
    <submittedName>
        <fullName evidence="2">Uncharacterized protein</fullName>
    </submittedName>
</protein>
<dbReference type="RefSeq" id="WP_144982530.1">
    <property type="nucleotide sequence ID" value="NZ_CP037920.1"/>
</dbReference>
<gene>
    <name evidence="2" type="ORF">V144x_11310</name>
</gene>
<evidence type="ECO:0000256" key="1">
    <source>
        <dbReference type="SAM" id="Phobius"/>
    </source>
</evidence>
<keyword evidence="1" id="KW-1133">Transmembrane helix</keyword>
<evidence type="ECO:0000313" key="2">
    <source>
        <dbReference type="EMBL" id="QDT95684.1"/>
    </source>
</evidence>
<reference evidence="2 3" key="1">
    <citation type="submission" date="2019-03" db="EMBL/GenBank/DDBJ databases">
        <title>Deep-cultivation of Planctomycetes and their phenomic and genomic characterization uncovers novel biology.</title>
        <authorList>
            <person name="Wiegand S."/>
            <person name="Jogler M."/>
            <person name="Boedeker C."/>
            <person name="Pinto D."/>
            <person name="Vollmers J."/>
            <person name="Rivas-Marin E."/>
            <person name="Kohn T."/>
            <person name="Peeters S.H."/>
            <person name="Heuer A."/>
            <person name="Rast P."/>
            <person name="Oberbeckmann S."/>
            <person name="Bunk B."/>
            <person name="Jeske O."/>
            <person name="Meyerdierks A."/>
            <person name="Storesund J.E."/>
            <person name="Kallscheuer N."/>
            <person name="Luecker S."/>
            <person name="Lage O.M."/>
            <person name="Pohl T."/>
            <person name="Merkel B.J."/>
            <person name="Hornburger P."/>
            <person name="Mueller R.-W."/>
            <person name="Bruemmer F."/>
            <person name="Labrenz M."/>
            <person name="Spormann A.M."/>
            <person name="Op den Camp H."/>
            <person name="Overmann J."/>
            <person name="Amann R."/>
            <person name="Jetten M.S.M."/>
            <person name="Mascher T."/>
            <person name="Medema M.H."/>
            <person name="Devos D.P."/>
            <person name="Kaster A.-K."/>
            <person name="Ovreas L."/>
            <person name="Rohde M."/>
            <person name="Galperin M.Y."/>
            <person name="Jogler C."/>
        </authorList>
    </citation>
    <scope>NUCLEOTIDE SEQUENCE [LARGE SCALE GENOMIC DNA]</scope>
    <source>
        <strain evidence="2 3">V144</strain>
    </source>
</reference>
<accession>A0A517VRM2</accession>
<evidence type="ECO:0000313" key="3">
    <source>
        <dbReference type="Proteomes" id="UP000318704"/>
    </source>
</evidence>
<name>A0A517VRM2_9PLAN</name>
<organism evidence="2 3">
    <name type="scientific">Gimesia aquarii</name>
    <dbReference type="NCBI Taxonomy" id="2527964"/>
    <lineage>
        <taxon>Bacteria</taxon>
        <taxon>Pseudomonadati</taxon>
        <taxon>Planctomycetota</taxon>
        <taxon>Planctomycetia</taxon>
        <taxon>Planctomycetales</taxon>
        <taxon>Planctomycetaceae</taxon>
        <taxon>Gimesia</taxon>
    </lineage>
</organism>
<sequence>MISEESENHTRRAGRIKPGVLLVAFIITVSAFFIYKIQNRSQRTSQTAQFRREQLDELRQSYRPSAQVHNVEWAKEIPTTILDPVSPQPDAELVLTQTVNRRPLLPDVKTVEEGELKSTSWQNPFYNLFWKNKGWQFNEDGMRSTANQFSAATFLRPYKRISVSFRVEVENKFPAFTLQLLTRDPTDPDKVLVTSAIHFQADAVEASAVVKDAFQKLKSAKLILDKSKPESVDIRLVGTGNRFVVSVGKQRVLTCAQPAQQSGKECFLSFLANSDQVQISALRIEGE</sequence>
<feature type="transmembrane region" description="Helical" evidence="1">
    <location>
        <begin position="20"/>
        <end position="37"/>
    </location>
</feature>
<dbReference type="KEGG" id="gaw:V144x_11310"/>
<keyword evidence="1" id="KW-0812">Transmembrane</keyword>
<proteinExistence type="predicted"/>
<dbReference type="EMBL" id="CP037920">
    <property type="protein sequence ID" value="QDT95684.1"/>
    <property type="molecule type" value="Genomic_DNA"/>
</dbReference>